<dbReference type="RefSeq" id="WP_339382359.1">
    <property type="nucleotide sequence ID" value="NZ_CAWNNC010000001.1"/>
</dbReference>
<sequence>MTLEIDTEKEKLQASSSLKRNQETENEKVLCPHCQRTATNGIKCKGICVADNDY</sequence>
<keyword evidence="3" id="KW-1185">Reference proteome</keyword>
<feature type="region of interest" description="Disordered" evidence="1">
    <location>
        <begin position="1"/>
        <end position="26"/>
    </location>
</feature>
<feature type="compositionally biased region" description="Basic and acidic residues" evidence="1">
    <location>
        <begin position="1"/>
        <end position="12"/>
    </location>
</feature>
<name>A0A2K8SZV7_9NOSO</name>
<proteinExistence type="predicted"/>
<dbReference type="KEGG" id="nfl:COO91_07026"/>
<evidence type="ECO:0000313" key="2">
    <source>
        <dbReference type="EMBL" id="AUB40988.1"/>
    </source>
</evidence>
<dbReference type="Proteomes" id="UP000232003">
    <property type="component" value="Chromosome"/>
</dbReference>
<gene>
    <name evidence="2" type="ORF">COO91_07026</name>
</gene>
<organism evidence="2 3">
    <name type="scientific">Nostoc flagelliforme CCNUN1</name>
    <dbReference type="NCBI Taxonomy" id="2038116"/>
    <lineage>
        <taxon>Bacteria</taxon>
        <taxon>Bacillati</taxon>
        <taxon>Cyanobacteriota</taxon>
        <taxon>Cyanophyceae</taxon>
        <taxon>Nostocales</taxon>
        <taxon>Nostocaceae</taxon>
        <taxon>Nostoc</taxon>
    </lineage>
</organism>
<protein>
    <submittedName>
        <fullName evidence="2">Uncharacterized protein</fullName>
    </submittedName>
</protein>
<dbReference type="EMBL" id="CP024785">
    <property type="protein sequence ID" value="AUB40988.1"/>
    <property type="molecule type" value="Genomic_DNA"/>
</dbReference>
<evidence type="ECO:0000256" key="1">
    <source>
        <dbReference type="SAM" id="MobiDB-lite"/>
    </source>
</evidence>
<reference evidence="2 3" key="1">
    <citation type="submission" date="2017-11" db="EMBL/GenBank/DDBJ databases">
        <title>Complete genome of a free-living desiccation-tolerant cyanobacterium and its photosynthetic adaptation to extreme terrestrial habitat.</title>
        <authorList>
            <person name="Shang J."/>
        </authorList>
    </citation>
    <scope>NUCLEOTIDE SEQUENCE [LARGE SCALE GENOMIC DNA]</scope>
    <source>
        <strain evidence="2 3">CCNUN1</strain>
    </source>
</reference>
<evidence type="ECO:0000313" key="3">
    <source>
        <dbReference type="Proteomes" id="UP000232003"/>
    </source>
</evidence>
<accession>A0A2K8SZV7</accession>
<dbReference type="AlphaFoldDB" id="A0A2K8SZV7"/>